<dbReference type="EMBL" id="CP076448">
    <property type="protein sequence ID" value="QXM26402.1"/>
    <property type="molecule type" value="Genomic_DNA"/>
</dbReference>
<name>A0A975U4S9_9PROT</name>
<evidence type="ECO:0000313" key="1">
    <source>
        <dbReference type="EMBL" id="QXM26402.1"/>
    </source>
</evidence>
<dbReference type="AlphaFoldDB" id="A0A975U4S9"/>
<proteinExistence type="predicted"/>
<organism evidence="1 2">
    <name type="scientific">Elioraea tepida</name>
    <dbReference type="NCBI Taxonomy" id="2843330"/>
    <lineage>
        <taxon>Bacteria</taxon>
        <taxon>Pseudomonadati</taxon>
        <taxon>Pseudomonadota</taxon>
        <taxon>Alphaproteobacteria</taxon>
        <taxon>Acetobacterales</taxon>
        <taxon>Elioraeaceae</taxon>
        <taxon>Elioraea</taxon>
    </lineage>
</organism>
<sequence>MMIGEMREPARRDDGRIPLRVVAPEAVAEDVPAETAVVAPAGLPVGAAAVVERLGPAPRRHAIGCPCCFAPRGALANALSRLFVRRARGEVGFFREVFVALPGEEVEEAFGDVLVSARFRIER</sequence>
<dbReference type="RefSeq" id="WP_218287453.1">
    <property type="nucleotide sequence ID" value="NZ_CP076448.1"/>
</dbReference>
<dbReference type="KEGG" id="elio:KO353_04330"/>
<reference evidence="1" key="1">
    <citation type="submission" date="2021-06" db="EMBL/GenBank/DDBJ databases">
        <title>Elioraea tepida, sp. nov., a moderately thermophilic aerobic anoxygenic phototrophic bacterium isolated from an alkaline siliceous hot spring mat community in Yellowstone National Park, WY, USA.</title>
        <authorList>
            <person name="Saini M.K."/>
            <person name="Yoshida S."/>
            <person name="Sebastian A."/>
            <person name="Hirose S."/>
            <person name="Hara E."/>
            <person name="Tamaki H."/>
            <person name="Soulier N.T."/>
            <person name="Albert I."/>
            <person name="Hanada S."/>
            <person name="Bryant D.A."/>
            <person name="Tank M."/>
        </authorList>
    </citation>
    <scope>NUCLEOTIDE SEQUENCE</scope>
    <source>
        <strain evidence="1">MS-P2</strain>
    </source>
</reference>
<dbReference type="Proteomes" id="UP000694001">
    <property type="component" value="Chromosome"/>
</dbReference>
<keyword evidence="2" id="KW-1185">Reference proteome</keyword>
<protein>
    <submittedName>
        <fullName evidence="1">Uncharacterized protein</fullName>
    </submittedName>
</protein>
<gene>
    <name evidence="1" type="ORF">KO353_04330</name>
</gene>
<accession>A0A975U4S9</accession>
<evidence type="ECO:0000313" key="2">
    <source>
        <dbReference type="Proteomes" id="UP000694001"/>
    </source>
</evidence>